<comment type="caution">
    <text evidence="1">The sequence shown here is derived from an EMBL/GenBank/DDBJ whole genome shotgun (WGS) entry which is preliminary data.</text>
</comment>
<evidence type="ECO:0000313" key="2">
    <source>
        <dbReference type="Proteomes" id="UP000588098"/>
    </source>
</evidence>
<protein>
    <submittedName>
        <fullName evidence="1">Uncharacterized protein</fullName>
    </submittedName>
</protein>
<dbReference type="EMBL" id="JACHJL010000017">
    <property type="protein sequence ID" value="MBB5938623.1"/>
    <property type="molecule type" value="Genomic_DNA"/>
</dbReference>
<organism evidence="1 2">
    <name type="scientific">Streptomyces zagrosensis</name>
    <dbReference type="NCBI Taxonomy" id="1042984"/>
    <lineage>
        <taxon>Bacteria</taxon>
        <taxon>Bacillati</taxon>
        <taxon>Actinomycetota</taxon>
        <taxon>Actinomycetes</taxon>
        <taxon>Kitasatosporales</taxon>
        <taxon>Streptomycetaceae</taxon>
        <taxon>Streptomyces</taxon>
    </lineage>
</organism>
<sequence length="93" mass="9681">MTTAPSSRALGRGVSQLIPSSTVTTPANQASAALAALRPVPVHIGVLQAAVVLLEDTEQRAEDEGTLAATRETVTLLRAAMDRGVESVEDDTR</sequence>
<keyword evidence="2" id="KW-1185">Reference proteome</keyword>
<dbReference type="RefSeq" id="WP_246495470.1">
    <property type="nucleotide sequence ID" value="NZ_JACHJL010000017.1"/>
</dbReference>
<evidence type="ECO:0000313" key="1">
    <source>
        <dbReference type="EMBL" id="MBB5938623.1"/>
    </source>
</evidence>
<gene>
    <name evidence="1" type="ORF">FHS42_005712</name>
</gene>
<dbReference type="AlphaFoldDB" id="A0A7W9QF88"/>
<name>A0A7W9QF88_9ACTN</name>
<dbReference type="Proteomes" id="UP000588098">
    <property type="component" value="Unassembled WGS sequence"/>
</dbReference>
<reference evidence="1 2" key="1">
    <citation type="submission" date="2020-08" db="EMBL/GenBank/DDBJ databases">
        <title>Genomic Encyclopedia of Type Strains, Phase III (KMG-III): the genomes of soil and plant-associated and newly described type strains.</title>
        <authorList>
            <person name="Whitman W."/>
        </authorList>
    </citation>
    <scope>NUCLEOTIDE SEQUENCE [LARGE SCALE GENOMIC DNA]</scope>
    <source>
        <strain evidence="1 2">CECT 8305</strain>
    </source>
</reference>
<accession>A0A7W9QF88</accession>
<proteinExistence type="predicted"/>